<evidence type="ECO:0000313" key="1">
    <source>
        <dbReference type="EMBL" id="HAU2396926.1"/>
    </source>
</evidence>
<dbReference type="AlphaFoldDB" id="A0A2S8CEP0"/>
<proteinExistence type="predicted"/>
<accession>A0A2S8CEP0</accession>
<protein>
    <recommendedName>
        <fullName evidence="3">Dot/Icm T4SS effector</fullName>
    </recommendedName>
</protein>
<sequence length="255" mass="29023">MTRLKFFSKFQKALLQLETSVSNLSNPLVGSKIKELQTKKILVRADGRSLDHLHKLGGLPQRVESEKLEKVRITDVERYQKFNMNPFGWGACASAEDLRKFLENYSELTKQAWVHKFYGSSTSLLTLKSEVGISCGDHDEEKEELVVDSVSFEQIIASTCPKYREKYLGGGLVPNAMKDFKSKVPHTMRLGDFSSEKSTLEWLLINDCEEEFAKLCKEIYGDTPLKILLMRFEGDKYLADAVTYYVKEAASSPRV</sequence>
<dbReference type="RefSeq" id="WP_027266178.1">
    <property type="nucleotide sequence ID" value="NZ_AP024961.1"/>
</dbReference>
<evidence type="ECO:0000313" key="2">
    <source>
        <dbReference type="Proteomes" id="UP000863577"/>
    </source>
</evidence>
<name>A0A2S8CEP0_LEGPN</name>
<organism evidence="1 2">
    <name type="scientific">Legionella pneumophila</name>
    <dbReference type="NCBI Taxonomy" id="446"/>
    <lineage>
        <taxon>Bacteria</taxon>
        <taxon>Pseudomonadati</taxon>
        <taxon>Pseudomonadota</taxon>
        <taxon>Gammaproteobacteria</taxon>
        <taxon>Legionellales</taxon>
        <taxon>Legionellaceae</taxon>
        <taxon>Legionella</taxon>
    </lineage>
</organism>
<evidence type="ECO:0008006" key="3">
    <source>
        <dbReference type="Google" id="ProtNLM"/>
    </source>
</evidence>
<reference evidence="1" key="1">
    <citation type="journal article" date="2018" name="Genome Biol.">
        <title>SKESA: strategic k-mer extension for scrupulous assemblies.</title>
        <authorList>
            <person name="Souvorov A."/>
            <person name="Agarwala R."/>
            <person name="Lipman D.J."/>
        </authorList>
    </citation>
    <scope>NUCLEOTIDE SEQUENCE</scope>
    <source>
        <strain evidence="1">CL18-200174</strain>
    </source>
</reference>
<dbReference type="EMBL" id="DACWOD010000008">
    <property type="protein sequence ID" value="HAU2396926.1"/>
    <property type="molecule type" value="Genomic_DNA"/>
</dbReference>
<reference evidence="1" key="2">
    <citation type="submission" date="2019-09" db="EMBL/GenBank/DDBJ databases">
        <authorList>
            <consortium name="NCBI Pathogen Detection Project"/>
        </authorList>
    </citation>
    <scope>NUCLEOTIDE SEQUENCE</scope>
    <source>
        <strain evidence="1">CL18-200174</strain>
    </source>
</reference>
<comment type="caution">
    <text evidence="1">The sequence shown here is derived from an EMBL/GenBank/DDBJ whole genome shotgun (WGS) entry which is preliminary data.</text>
</comment>
<gene>
    <name evidence="1" type="ORF">JBK99_11400</name>
</gene>
<dbReference type="Proteomes" id="UP000863577">
    <property type="component" value="Unassembled WGS sequence"/>
</dbReference>